<dbReference type="Gene3D" id="1.20.272.10">
    <property type="match status" value="1"/>
</dbReference>
<organism evidence="11 12">
    <name type="scientific">Kineothrix alysoides</name>
    <dbReference type="NCBI Taxonomy" id="1469948"/>
    <lineage>
        <taxon>Bacteria</taxon>
        <taxon>Bacillati</taxon>
        <taxon>Bacillota</taxon>
        <taxon>Clostridia</taxon>
        <taxon>Lachnospirales</taxon>
        <taxon>Lachnospiraceae</taxon>
        <taxon>Kineothrix</taxon>
    </lineage>
</organism>
<proteinExistence type="inferred from homology"/>
<reference evidence="11 12" key="1">
    <citation type="submission" date="2019-03" db="EMBL/GenBank/DDBJ databases">
        <title>Genomic Encyclopedia of Type Strains, Phase IV (KMG-IV): sequencing the most valuable type-strain genomes for metagenomic binning, comparative biology and taxonomic classification.</title>
        <authorList>
            <person name="Goeker M."/>
        </authorList>
    </citation>
    <scope>NUCLEOTIDE SEQUENCE [LARGE SCALE GENOMIC DNA]</scope>
    <source>
        <strain evidence="11 12">DSM 100556</strain>
    </source>
</reference>
<keyword evidence="12" id="KW-1185">Reference proteome</keyword>
<evidence type="ECO:0000256" key="2">
    <source>
        <dbReference type="ARBA" id="ARBA00017703"/>
    </source>
</evidence>
<evidence type="ECO:0000256" key="8">
    <source>
        <dbReference type="ARBA" id="ARBA00049244"/>
    </source>
</evidence>
<evidence type="ECO:0000313" key="11">
    <source>
        <dbReference type="EMBL" id="TCL60594.1"/>
    </source>
</evidence>
<dbReference type="InterPro" id="IPR008921">
    <property type="entry name" value="DNA_pol3_clamp-load_cplx_C"/>
</dbReference>
<evidence type="ECO:0000256" key="6">
    <source>
        <dbReference type="ARBA" id="ARBA00022932"/>
    </source>
</evidence>
<dbReference type="RefSeq" id="WP_031389105.1">
    <property type="nucleotide sequence ID" value="NZ_JPNB01000001.1"/>
</dbReference>
<dbReference type="EC" id="2.7.7.7" evidence="1"/>
<dbReference type="PANTHER" id="PTHR34388">
    <property type="entry name" value="DNA POLYMERASE III SUBUNIT DELTA"/>
    <property type="match status" value="1"/>
</dbReference>
<dbReference type="EMBL" id="SLUO01000002">
    <property type="protein sequence ID" value="TCL60594.1"/>
    <property type="molecule type" value="Genomic_DNA"/>
</dbReference>
<evidence type="ECO:0000256" key="4">
    <source>
        <dbReference type="ARBA" id="ARBA00022695"/>
    </source>
</evidence>
<dbReference type="STRING" id="1469948.GCA_000732725_00328"/>
<dbReference type="InterPro" id="IPR005790">
    <property type="entry name" value="DNA_polIII_delta"/>
</dbReference>
<evidence type="ECO:0000256" key="7">
    <source>
        <dbReference type="ARBA" id="ARBA00034754"/>
    </source>
</evidence>
<evidence type="ECO:0000313" key="12">
    <source>
        <dbReference type="Proteomes" id="UP000295718"/>
    </source>
</evidence>
<dbReference type="SUPFAM" id="SSF52540">
    <property type="entry name" value="P-loop containing nucleoside triphosphate hydrolases"/>
    <property type="match status" value="1"/>
</dbReference>
<feature type="domain" description="DNA polymerase III delta subunit-like C-terminal" evidence="10">
    <location>
        <begin position="204"/>
        <end position="323"/>
    </location>
</feature>
<evidence type="ECO:0000256" key="5">
    <source>
        <dbReference type="ARBA" id="ARBA00022705"/>
    </source>
</evidence>
<dbReference type="Pfam" id="PF06144">
    <property type="entry name" value="DNA_pol3_delta"/>
    <property type="match status" value="1"/>
</dbReference>
<keyword evidence="3" id="KW-0808">Transferase</keyword>
<dbReference type="Gene3D" id="3.40.50.300">
    <property type="entry name" value="P-loop containing nucleotide triphosphate hydrolases"/>
    <property type="match status" value="1"/>
</dbReference>
<accession>A0A4R1R519</accession>
<comment type="caution">
    <text evidence="11">The sequence shown here is derived from an EMBL/GenBank/DDBJ whole genome shotgun (WGS) entry which is preliminary data.</text>
</comment>
<dbReference type="Proteomes" id="UP000295718">
    <property type="component" value="Unassembled WGS sequence"/>
</dbReference>
<dbReference type="InterPro" id="IPR027417">
    <property type="entry name" value="P-loop_NTPase"/>
</dbReference>
<dbReference type="GO" id="GO:0006261">
    <property type="term" value="P:DNA-templated DNA replication"/>
    <property type="evidence" value="ECO:0007669"/>
    <property type="project" value="TreeGrafter"/>
</dbReference>
<keyword evidence="5" id="KW-0235">DNA replication</keyword>
<dbReference type="GO" id="GO:0003887">
    <property type="term" value="F:DNA-directed DNA polymerase activity"/>
    <property type="evidence" value="ECO:0007669"/>
    <property type="project" value="UniProtKB-KW"/>
</dbReference>
<evidence type="ECO:0000256" key="1">
    <source>
        <dbReference type="ARBA" id="ARBA00012417"/>
    </source>
</evidence>
<dbReference type="PANTHER" id="PTHR34388:SF1">
    <property type="entry name" value="DNA POLYMERASE III SUBUNIT DELTA"/>
    <property type="match status" value="1"/>
</dbReference>
<evidence type="ECO:0000256" key="3">
    <source>
        <dbReference type="ARBA" id="ARBA00022679"/>
    </source>
</evidence>
<keyword evidence="6" id="KW-0239">DNA-directed DNA polymerase</keyword>
<dbReference type="NCBIfam" id="TIGR01128">
    <property type="entry name" value="holA"/>
    <property type="match status" value="1"/>
</dbReference>
<dbReference type="SUPFAM" id="SSF48019">
    <property type="entry name" value="post-AAA+ oligomerization domain-like"/>
    <property type="match status" value="1"/>
</dbReference>
<keyword evidence="4" id="KW-0548">Nucleotidyltransferase</keyword>
<dbReference type="InterPro" id="IPR010372">
    <property type="entry name" value="DNA_pol3_delta_N"/>
</dbReference>
<comment type="similarity">
    <text evidence="7">Belongs to the DNA polymerase HolA subunit family.</text>
</comment>
<gene>
    <name evidence="11" type="ORF">EDD76_102292</name>
</gene>
<dbReference type="InterPro" id="IPR048466">
    <property type="entry name" value="DNA_pol3_delta-like_C"/>
</dbReference>
<protein>
    <recommendedName>
        <fullName evidence="2">DNA polymerase III subunit delta</fullName>
        <ecNumber evidence="1">2.7.7.7</ecNumber>
    </recommendedName>
</protein>
<dbReference type="Gene3D" id="1.10.8.60">
    <property type="match status" value="1"/>
</dbReference>
<evidence type="ECO:0000259" key="9">
    <source>
        <dbReference type="Pfam" id="PF06144"/>
    </source>
</evidence>
<name>A0A4R1R519_9FIRM</name>
<feature type="domain" description="DNA polymerase III delta N-terminal" evidence="9">
    <location>
        <begin position="17"/>
        <end position="130"/>
    </location>
</feature>
<dbReference type="GO" id="GO:0009360">
    <property type="term" value="C:DNA polymerase III complex"/>
    <property type="evidence" value="ECO:0007669"/>
    <property type="project" value="InterPro"/>
</dbReference>
<comment type="catalytic activity">
    <reaction evidence="8">
        <text>DNA(n) + a 2'-deoxyribonucleoside 5'-triphosphate = DNA(n+1) + diphosphate</text>
        <dbReference type="Rhea" id="RHEA:22508"/>
        <dbReference type="Rhea" id="RHEA-COMP:17339"/>
        <dbReference type="Rhea" id="RHEA-COMP:17340"/>
        <dbReference type="ChEBI" id="CHEBI:33019"/>
        <dbReference type="ChEBI" id="CHEBI:61560"/>
        <dbReference type="ChEBI" id="CHEBI:173112"/>
        <dbReference type="EC" id="2.7.7.7"/>
    </reaction>
</comment>
<dbReference type="GO" id="GO:0003677">
    <property type="term" value="F:DNA binding"/>
    <property type="evidence" value="ECO:0007669"/>
    <property type="project" value="InterPro"/>
</dbReference>
<dbReference type="AlphaFoldDB" id="A0A4R1R519"/>
<evidence type="ECO:0000259" key="10">
    <source>
        <dbReference type="Pfam" id="PF21694"/>
    </source>
</evidence>
<dbReference type="Pfam" id="PF21694">
    <property type="entry name" value="DNA_pol3_delta_C"/>
    <property type="match status" value="1"/>
</dbReference>
<dbReference type="OrthoDB" id="9775929at2"/>
<sequence length="327" mass="37249">MQRINEDIKTGQLKNIYLLYGEEAYLRKQYRDRLKSALTDEEDTMNYNYFEGKDVSPGAVIDLAETMPFFADRRVIIIENSGLFKQGGEVLAEYLNEPPATSYFVFVETEVDKRSKLFKMVSAKSTAVEFPIQSEETLQKWVLGMIKKEDKKISGSALRYFMEKTGTDMENIRKELEKLMCYCMEKDAVTEQDIEDICTHRVSNHIFDMVNAIADKKQKAALNLYYDLLALKEPPMRILFLIARQYNMLLQVKELKVKGYDNKRIGEKVGLLPFIAGKYAAQSSKFSGADLRSALEACVEAEEAVKTGGMNDVMSVELLIVKYSGVG</sequence>